<sequence>MPIASWYVTMNSKQFVENWVNLKSELLLSFMNAHEESEVAARIKALDLTPKQHEQLRAILDAVLRDTMYTLLLGLDGAASIGDEQQTYTLHDESGNLISDSGELEAAAWEAFHGQDQAPEDD</sequence>
<reference evidence="1 2" key="1">
    <citation type="journal article" date="2019" name="Microbiol. Resour. Announc.">
        <title>Draft Genome Sequence of Comamonas testosteroni TA441, a Bacterium That Has a Cryptic Phenol Degradation Gene Cluster.</title>
        <authorList>
            <person name="Arai H."/>
            <person name="Ishii M."/>
        </authorList>
    </citation>
    <scope>NUCLEOTIDE SEQUENCE [LARGE SCALE GENOMIC DNA]</scope>
    <source>
        <strain evidence="1 2">TA441</strain>
    </source>
</reference>
<dbReference type="EMBL" id="BKBW01000006">
    <property type="protein sequence ID" value="GEQ76447.1"/>
    <property type="molecule type" value="Genomic_DNA"/>
</dbReference>
<proteinExistence type="predicted"/>
<gene>
    <name evidence="1" type="ORF">CTTA_3452</name>
</gene>
<dbReference type="Proteomes" id="UP000323105">
    <property type="component" value="Unassembled WGS sequence"/>
</dbReference>
<protein>
    <submittedName>
        <fullName evidence="1">Uncharacterized protein</fullName>
    </submittedName>
</protein>
<organism evidence="1 2">
    <name type="scientific">Comamonas testosteroni</name>
    <name type="common">Pseudomonas testosteroni</name>
    <dbReference type="NCBI Taxonomy" id="285"/>
    <lineage>
        <taxon>Bacteria</taxon>
        <taxon>Pseudomonadati</taxon>
        <taxon>Pseudomonadota</taxon>
        <taxon>Betaproteobacteria</taxon>
        <taxon>Burkholderiales</taxon>
        <taxon>Comamonadaceae</taxon>
        <taxon>Comamonas</taxon>
    </lineage>
</organism>
<accession>A0A5A7MF54</accession>
<evidence type="ECO:0000313" key="2">
    <source>
        <dbReference type="Proteomes" id="UP000323105"/>
    </source>
</evidence>
<comment type="caution">
    <text evidence="1">The sequence shown here is derived from an EMBL/GenBank/DDBJ whole genome shotgun (WGS) entry which is preliminary data.</text>
</comment>
<evidence type="ECO:0000313" key="1">
    <source>
        <dbReference type="EMBL" id="GEQ76447.1"/>
    </source>
</evidence>
<name>A0A5A7MF54_COMTE</name>
<dbReference type="AlphaFoldDB" id="A0A5A7MF54"/>